<sequence>MYLLKRTIWPTGCGSVSIEKVVYYSYNCAPGGLAVVMGYIMPVLDNAVNTFFLLFSTENYF</sequence>
<proteinExistence type="predicted"/>
<dbReference type="KEGG" id="vg:22111310"/>
<gene>
    <name evidence="2" type="primary">270</name>
    <name evidence="2" type="ORF">PBI_121Q_270</name>
</gene>
<keyword evidence="1" id="KW-0472">Membrane</keyword>
<protein>
    <submittedName>
        <fullName evidence="2">Uncharacterized protein</fullName>
    </submittedName>
</protein>
<evidence type="ECO:0000256" key="1">
    <source>
        <dbReference type="SAM" id="Phobius"/>
    </source>
</evidence>
<name>A0A097EXM5_9CAUD</name>
<keyword evidence="1" id="KW-0812">Transmembrane</keyword>
<dbReference type="EMBL" id="KM507819">
    <property type="protein sequence ID" value="AIT14160.1"/>
    <property type="molecule type" value="Genomic_DNA"/>
</dbReference>
<dbReference type="GeneID" id="22111310"/>
<evidence type="ECO:0000313" key="2">
    <source>
        <dbReference type="EMBL" id="AIT14160.1"/>
    </source>
</evidence>
<dbReference type="RefSeq" id="YP_009101857.1">
    <property type="nucleotide sequence ID" value="NC_025447.1"/>
</dbReference>
<reference evidence="2 3" key="1">
    <citation type="submission" date="2014-09" db="EMBL/GenBank/DDBJ databases">
        <authorList>
            <person name="Lapin J.S."/>
            <person name="Pope W.H."/>
            <person name="Hua J."/>
            <person name="Ford M.E."/>
            <person name="Conway J.F."/>
            <person name="Hatfull G.F."/>
            <person name="Hendrix R.W."/>
        </authorList>
    </citation>
    <scope>NUCLEOTIDE SEQUENCE [LARGE SCALE GENOMIC DNA]</scope>
</reference>
<keyword evidence="3" id="KW-1185">Reference proteome</keyword>
<accession>A0A097EXM5</accession>
<feature type="transmembrane region" description="Helical" evidence="1">
    <location>
        <begin position="21"/>
        <end position="41"/>
    </location>
</feature>
<dbReference type="Proteomes" id="UP000029889">
    <property type="component" value="Segment"/>
</dbReference>
<organism evidence="2 3">
    <name type="scientific">Escherichia phage 121Q</name>
    <dbReference type="NCBI Taxonomy" id="1555202"/>
    <lineage>
        <taxon>Viruses</taxon>
        <taxon>Duplodnaviria</taxon>
        <taxon>Heunggongvirae</taxon>
        <taxon>Uroviricota</taxon>
        <taxon>Caudoviricetes</taxon>
        <taxon>Asteriusvirus</taxon>
        <taxon>Asteriusvirus av121Q</taxon>
    </lineage>
</organism>
<evidence type="ECO:0000313" key="3">
    <source>
        <dbReference type="Proteomes" id="UP000029889"/>
    </source>
</evidence>
<keyword evidence="1" id="KW-1133">Transmembrane helix</keyword>